<dbReference type="EMBL" id="PYAT01000004">
    <property type="protein sequence ID" value="PSL40770.1"/>
    <property type="molecule type" value="Genomic_DNA"/>
</dbReference>
<dbReference type="Gene3D" id="6.10.340.10">
    <property type="match status" value="1"/>
</dbReference>
<name>A0A2P8H3I7_9BACL</name>
<accession>A0A2P8H3I7</accession>
<dbReference type="AlphaFoldDB" id="A0A2P8H3I7"/>
<dbReference type="InterPro" id="IPR029787">
    <property type="entry name" value="Nucleotide_cyclase"/>
</dbReference>
<sequence length="542" mass="60474">MKRTTSLRTRLSVVFAILVFTLIIVLSAVIGYRSVKQVQLQIGSSLAESAHLMSNTLDQYMWSRYGEIEILSKLQELRQPEDIDQVQDLLDQSKSTFPSFSWIGYTDADGIVTAATDSILEGVDISERPVYQMALKEKFIGDVHEAVLLADLLPNPTGEKMKFVDISTPVYDYQNKFIGVLATHLSWEWMKEIEESMSKTVNGQEGIQFFIVSKQNNDVLLGPKEMVGHPLNVKSMELAKTNKNGWTLEKWGDGKRYLTGYVVEEGYQEYPGLGWTILVRQPVEVAYAPIKELMGFILISGILLIFVFAGLGWILADRVARPLKRITAVADRLRAGKTVEIPSYKGILEIEILTDSLRKLVSNLTQTETALERMENVAYHDALTGLPNRNALDQFVDAAVQKYDTIAVLYIDLDGYKSINDTYGHHIGDVLLEQVAKRLSQNINSEELVSRVGGDEFVVVLTSENSSVENGKAIGEQIIAAINKPYLIEGEILSIGCSIGGAVWDVDQESISDVIRQADEALYNVKRTGKNRVHFNEAVLAM</sequence>
<dbReference type="NCBIfam" id="TIGR00254">
    <property type="entry name" value="GGDEF"/>
    <property type="match status" value="1"/>
</dbReference>
<dbReference type="Gene3D" id="3.30.450.20">
    <property type="entry name" value="PAS domain"/>
    <property type="match status" value="1"/>
</dbReference>
<evidence type="ECO:0000259" key="7">
    <source>
        <dbReference type="PROSITE" id="PS50885"/>
    </source>
</evidence>
<comment type="subcellular location">
    <subcellularLocation>
        <location evidence="1">Cell membrane</location>
        <topology evidence="1">Multi-pass membrane protein</topology>
    </subcellularLocation>
</comment>
<evidence type="ECO:0000256" key="1">
    <source>
        <dbReference type="ARBA" id="ARBA00004651"/>
    </source>
</evidence>
<dbReference type="SUPFAM" id="SSF103190">
    <property type="entry name" value="Sensory domain-like"/>
    <property type="match status" value="1"/>
</dbReference>
<protein>
    <submittedName>
        <fullName evidence="9">Diguanylate cyclase (GGDEF)-like protein</fullName>
    </submittedName>
</protein>
<evidence type="ECO:0000256" key="6">
    <source>
        <dbReference type="SAM" id="Phobius"/>
    </source>
</evidence>
<feature type="transmembrane region" description="Helical" evidence="6">
    <location>
        <begin position="293"/>
        <end position="316"/>
    </location>
</feature>
<dbReference type="Pfam" id="PF00990">
    <property type="entry name" value="GGDEF"/>
    <property type="match status" value="1"/>
</dbReference>
<comment type="caution">
    <text evidence="9">The sequence shown here is derived from an EMBL/GenBank/DDBJ whole genome shotgun (WGS) entry which is preliminary data.</text>
</comment>
<dbReference type="PROSITE" id="PS50887">
    <property type="entry name" value="GGDEF"/>
    <property type="match status" value="1"/>
</dbReference>
<dbReference type="InterPro" id="IPR003660">
    <property type="entry name" value="HAMP_dom"/>
</dbReference>
<evidence type="ECO:0000313" key="10">
    <source>
        <dbReference type="Proteomes" id="UP000242682"/>
    </source>
</evidence>
<dbReference type="CDD" id="cd12914">
    <property type="entry name" value="PDC1_DGC_like"/>
    <property type="match status" value="1"/>
</dbReference>
<keyword evidence="3 6" id="KW-0812">Transmembrane</keyword>
<reference evidence="9 10" key="1">
    <citation type="submission" date="2018-03" db="EMBL/GenBank/DDBJ databases">
        <title>Genomic Encyclopedia of Type Strains, Phase III (KMG-III): the genomes of soil and plant-associated and newly described type strains.</title>
        <authorList>
            <person name="Whitman W."/>
        </authorList>
    </citation>
    <scope>NUCLEOTIDE SEQUENCE [LARGE SCALE GENOMIC DNA]</scope>
    <source>
        <strain evidence="9 10">CGMCC 1.12259</strain>
    </source>
</reference>
<dbReference type="PANTHER" id="PTHR46663">
    <property type="entry name" value="DIGUANYLATE CYCLASE DGCT-RELATED"/>
    <property type="match status" value="1"/>
</dbReference>
<dbReference type="InterPro" id="IPR043128">
    <property type="entry name" value="Rev_trsase/Diguanyl_cyclase"/>
</dbReference>
<dbReference type="Pfam" id="PF02743">
    <property type="entry name" value="dCache_1"/>
    <property type="match status" value="1"/>
</dbReference>
<dbReference type="RefSeq" id="WP_106532979.1">
    <property type="nucleotide sequence ID" value="NZ_PYAT01000004.1"/>
</dbReference>
<dbReference type="SMART" id="SM00267">
    <property type="entry name" value="GGDEF"/>
    <property type="match status" value="1"/>
</dbReference>
<evidence type="ECO:0000313" key="9">
    <source>
        <dbReference type="EMBL" id="PSL40770.1"/>
    </source>
</evidence>
<dbReference type="GO" id="GO:0005886">
    <property type="term" value="C:plasma membrane"/>
    <property type="evidence" value="ECO:0007669"/>
    <property type="project" value="UniProtKB-SubCell"/>
</dbReference>
<keyword evidence="5 6" id="KW-0472">Membrane</keyword>
<keyword evidence="4 6" id="KW-1133">Transmembrane helix</keyword>
<dbReference type="InterPro" id="IPR033479">
    <property type="entry name" value="dCache_1"/>
</dbReference>
<organism evidence="9 10">
    <name type="scientific">Planomicrobium soli</name>
    <dbReference type="NCBI Taxonomy" id="1176648"/>
    <lineage>
        <taxon>Bacteria</taxon>
        <taxon>Bacillati</taxon>
        <taxon>Bacillota</taxon>
        <taxon>Bacilli</taxon>
        <taxon>Bacillales</taxon>
        <taxon>Caryophanaceae</taxon>
        <taxon>Planomicrobium</taxon>
    </lineage>
</organism>
<dbReference type="PROSITE" id="PS50885">
    <property type="entry name" value="HAMP"/>
    <property type="match status" value="1"/>
</dbReference>
<dbReference type="CDD" id="cd01949">
    <property type="entry name" value="GGDEF"/>
    <property type="match status" value="1"/>
</dbReference>
<dbReference type="Gene3D" id="3.30.70.270">
    <property type="match status" value="1"/>
</dbReference>
<proteinExistence type="predicted"/>
<evidence type="ECO:0000259" key="8">
    <source>
        <dbReference type="PROSITE" id="PS50887"/>
    </source>
</evidence>
<evidence type="ECO:0000256" key="5">
    <source>
        <dbReference type="ARBA" id="ARBA00023136"/>
    </source>
</evidence>
<feature type="domain" description="HAMP" evidence="7">
    <location>
        <begin position="317"/>
        <end position="369"/>
    </location>
</feature>
<dbReference type="SUPFAM" id="SSF55073">
    <property type="entry name" value="Nucleotide cyclase"/>
    <property type="match status" value="1"/>
</dbReference>
<dbReference type="InterPro" id="IPR052163">
    <property type="entry name" value="DGC-Regulatory_Protein"/>
</dbReference>
<dbReference type="InterPro" id="IPR029151">
    <property type="entry name" value="Sensor-like_sf"/>
</dbReference>
<feature type="domain" description="GGDEF" evidence="8">
    <location>
        <begin position="404"/>
        <end position="538"/>
    </location>
</feature>
<evidence type="ECO:0000256" key="3">
    <source>
        <dbReference type="ARBA" id="ARBA00022692"/>
    </source>
</evidence>
<dbReference type="PANTHER" id="PTHR46663:SF2">
    <property type="entry name" value="GGDEF DOMAIN-CONTAINING PROTEIN"/>
    <property type="match status" value="1"/>
</dbReference>
<evidence type="ECO:0000256" key="2">
    <source>
        <dbReference type="ARBA" id="ARBA00022475"/>
    </source>
</evidence>
<keyword evidence="10" id="KW-1185">Reference proteome</keyword>
<dbReference type="OrthoDB" id="9759607at2"/>
<gene>
    <name evidence="9" type="ORF">B0H99_104232</name>
</gene>
<feature type="transmembrane region" description="Helical" evidence="6">
    <location>
        <begin position="12"/>
        <end position="32"/>
    </location>
</feature>
<evidence type="ECO:0000256" key="4">
    <source>
        <dbReference type="ARBA" id="ARBA00022989"/>
    </source>
</evidence>
<dbReference type="InterPro" id="IPR000160">
    <property type="entry name" value="GGDEF_dom"/>
</dbReference>
<keyword evidence="2" id="KW-1003">Cell membrane</keyword>
<dbReference type="Proteomes" id="UP000242682">
    <property type="component" value="Unassembled WGS sequence"/>
</dbReference>
<dbReference type="GO" id="GO:0007165">
    <property type="term" value="P:signal transduction"/>
    <property type="evidence" value="ECO:0007669"/>
    <property type="project" value="InterPro"/>
</dbReference>